<keyword evidence="3" id="KW-1185">Reference proteome</keyword>
<feature type="compositionally biased region" description="Low complexity" evidence="1">
    <location>
        <begin position="15"/>
        <end position="26"/>
    </location>
</feature>
<evidence type="ECO:0000313" key="2">
    <source>
        <dbReference type="EMBL" id="KAK7380445.1"/>
    </source>
</evidence>
<feature type="compositionally biased region" description="Low complexity" evidence="1">
    <location>
        <begin position="135"/>
        <end position="149"/>
    </location>
</feature>
<name>A0AAN9NW32_PSOTE</name>
<sequence>MNETPNYAVHDFGLSSRPPAAASPARTCEPPGGPNLAAPHFPRAARLEPVKGGDRVSNDRPDRGGHRLSAAQIAAEITLRRCSTGPPALQAALHRYVFSHADPVGDLGFGAAPRAPAVLRHVSKRPDPVGSWSFGASSTACSSGSPSPSNGFTPRISTIPDPV</sequence>
<protein>
    <submittedName>
        <fullName evidence="2">Uncharacterized protein</fullName>
    </submittedName>
</protein>
<evidence type="ECO:0000256" key="1">
    <source>
        <dbReference type="SAM" id="MobiDB-lite"/>
    </source>
</evidence>
<proteinExistence type="predicted"/>
<feature type="compositionally biased region" description="Basic and acidic residues" evidence="1">
    <location>
        <begin position="45"/>
        <end position="65"/>
    </location>
</feature>
<reference evidence="2 3" key="1">
    <citation type="submission" date="2024-01" db="EMBL/GenBank/DDBJ databases">
        <title>The genomes of 5 underutilized Papilionoideae crops provide insights into root nodulation and disease resistanc.</title>
        <authorList>
            <person name="Jiang F."/>
        </authorList>
    </citation>
    <scope>NUCLEOTIDE SEQUENCE [LARGE SCALE GENOMIC DNA]</scope>
    <source>
        <strain evidence="2">DUOXIRENSHENG_FW03</strain>
        <tissue evidence="2">Leaves</tissue>
    </source>
</reference>
<dbReference type="AlphaFoldDB" id="A0AAN9NW32"/>
<accession>A0AAN9NW32</accession>
<feature type="region of interest" description="Disordered" evidence="1">
    <location>
        <begin position="1"/>
        <end position="67"/>
    </location>
</feature>
<organism evidence="2 3">
    <name type="scientific">Psophocarpus tetragonolobus</name>
    <name type="common">Winged bean</name>
    <name type="synonym">Dolichos tetragonolobus</name>
    <dbReference type="NCBI Taxonomy" id="3891"/>
    <lineage>
        <taxon>Eukaryota</taxon>
        <taxon>Viridiplantae</taxon>
        <taxon>Streptophyta</taxon>
        <taxon>Embryophyta</taxon>
        <taxon>Tracheophyta</taxon>
        <taxon>Spermatophyta</taxon>
        <taxon>Magnoliopsida</taxon>
        <taxon>eudicotyledons</taxon>
        <taxon>Gunneridae</taxon>
        <taxon>Pentapetalae</taxon>
        <taxon>rosids</taxon>
        <taxon>fabids</taxon>
        <taxon>Fabales</taxon>
        <taxon>Fabaceae</taxon>
        <taxon>Papilionoideae</taxon>
        <taxon>50 kb inversion clade</taxon>
        <taxon>NPAAA clade</taxon>
        <taxon>indigoferoid/millettioid clade</taxon>
        <taxon>Phaseoleae</taxon>
        <taxon>Psophocarpus</taxon>
    </lineage>
</organism>
<gene>
    <name evidence="2" type="ORF">VNO78_32956</name>
</gene>
<dbReference type="Proteomes" id="UP001386955">
    <property type="component" value="Unassembled WGS sequence"/>
</dbReference>
<comment type="caution">
    <text evidence="2">The sequence shown here is derived from an EMBL/GenBank/DDBJ whole genome shotgun (WGS) entry which is preliminary data.</text>
</comment>
<dbReference type="EMBL" id="JAYMYS010000009">
    <property type="protein sequence ID" value="KAK7380445.1"/>
    <property type="molecule type" value="Genomic_DNA"/>
</dbReference>
<feature type="region of interest" description="Disordered" evidence="1">
    <location>
        <begin position="135"/>
        <end position="163"/>
    </location>
</feature>
<evidence type="ECO:0000313" key="3">
    <source>
        <dbReference type="Proteomes" id="UP001386955"/>
    </source>
</evidence>